<comment type="similarity">
    <text evidence="1">Belongs to the prokaryotic/mitochondrial release factor family.</text>
</comment>
<dbReference type="SMART" id="SM00937">
    <property type="entry name" value="PCRF"/>
    <property type="match status" value="1"/>
</dbReference>
<gene>
    <name evidence="4" type="ORF">C9I73_161</name>
</gene>
<evidence type="ECO:0000259" key="3">
    <source>
        <dbReference type="PROSITE" id="PS00745"/>
    </source>
</evidence>
<dbReference type="RefSeq" id="WP_158380399.1">
    <property type="nucleotide sequence ID" value="NZ_CP028359.1"/>
</dbReference>
<dbReference type="Gene3D" id="3.30.160.20">
    <property type="match status" value="1"/>
</dbReference>
<dbReference type="Gene3D" id="3.30.70.1660">
    <property type="match status" value="1"/>
</dbReference>
<dbReference type="InterPro" id="IPR000352">
    <property type="entry name" value="Pep_chain_release_fac_I"/>
</dbReference>
<evidence type="ECO:0000256" key="2">
    <source>
        <dbReference type="ARBA" id="ARBA00022481"/>
    </source>
</evidence>
<dbReference type="GO" id="GO:0003747">
    <property type="term" value="F:translation release factor activity"/>
    <property type="evidence" value="ECO:0007669"/>
    <property type="project" value="InterPro"/>
</dbReference>
<proteinExistence type="inferred from homology"/>
<dbReference type="SUPFAM" id="SSF75620">
    <property type="entry name" value="Release factor"/>
    <property type="match status" value="1"/>
</dbReference>
<dbReference type="GO" id="GO:0005737">
    <property type="term" value="C:cytoplasm"/>
    <property type="evidence" value="ECO:0007669"/>
    <property type="project" value="UniProtKB-ARBA"/>
</dbReference>
<organism evidence="4 5">
    <name type="scientific">Candidatus Karelsulcia muelleri</name>
    <dbReference type="NCBI Taxonomy" id="336810"/>
    <lineage>
        <taxon>Bacteria</taxon>
        <taxon>Pseudomonadati</taxon>
        <taxon>Bacteroidota</taxon>
        <taxon>Flavobacteriia</taxon>
        <taxon>Flavobacteriales</taxon>
        <taxon>Candidatus Karelsulcia</taxon>
    </lineage>
</organism>
<protein>
    <submittedName>
        <fullName evidence="4">Peptide chain release factor 2</fullName>
    </submittedName>
</protein>
<dbReference type="Pfam" id="PF03462">
    <property type="entry name" value="PCRF"/>
    <property type="match status" value="1"/>
</dbReference>
<dbReference type="EMBL" id="CP028359">
    <property type="protein sequence ID" value="AXN02694.1"/>
    <property type="molecule type" value="Genomic_DNA"/>
</dbReference>
<dbReference type="Proteomes" id="UP000257017">
    <property type="component" value="Chromosome"/>
</dbReference>
<dbReference type="Pfam" id="PF00472">
    <property type="entry name" value="RF-1"/>
    <property type="match status" value="1"/>
</dbReference>
<reference evidence="4 5" key="1">
    <citation type="submission" date="2018-03" db="EMBL/GenBank/DDBJ databases">
        <title>A parallel universe: an anciently diverged bacterial symbiosis in a Hawaiian planthopper (Hemiptera: Cixiidae) reveals rearranged nutritional responsibilities.</title>
        <authorList>
            <person name="Bennett G."/>
            <person name="Mao M."/>
        </authorList>
    </citation>
    <scope>NUCLEOTIDE SEQUENCE [LARGE SCALE GENOMIC DNA]</scope>
    <source>
        <strain evidence="4 5">OLIH</strain>
    </source>
</reference>
<evidence type="ECO:0000313" key="4">
    <source>
        <dbReference type="EMBL" id="AXN02694.1"/>
    </source>
</evidence>
<accession>A0A346E139</accession>
<sequence length="363" mass="42778">MIYENELKNFKKRIKLLSNVLSNVLSHVLSHVKSKMLIVDKRIYSASSKDIKKYNKCIKDLNKINYLVDEARVLLEFLKAGEKTETEFEIKKIIKAIEIKLFHLELENFLFKKEDRLGAILQISAGPGGNESCDWVFLLHRMYSMWAEKKNFEIKNIYVLQGELGGFKTITFKIKGRYAFGYLKGENGIHRLVRLSPYNKKFKRHTTFASVYIYPLRRKEIKIYIKEADIKWETFRSKGSGGQNVNKVETGVRLIHKPSTIIIVNMETRSQYSNKMKALRLLKEKLYYLEQKKQTENLEKNKSQWGAQIRNYIMHPYKLVKDIRTNYETTDVKSVLNGNINSFLNKYLVLMLNITTRSQYREN</sequence>
<name>A0A346E139_9FLAO</name>
<dbReference type="AlphaFoldDB" id="A0A346E139"/>
<keyword evidence="2" id="KW-0488">Methylation</keyword>
<evidence type="ECO:0000313" key="5">
    <source>
        <dbReference type="Proteomes" id="UP000257017"/>
    </source>
</evidence>
<evidence type="ECO:0000256" key="1">
    <source>
        <dbReference type="ARBA" id="ARBA00010835"/>
    </source>
</evidence>
<dbReference type="PROSITE" id="PS00745">
    <property type="entry name" value="RF_PROK_I"/>
    <property type="match status" value="1"/>
</dbReference>
<dbReference type="PANTHER" id="PTHR43116:SF3">
    <property type="entry name" value="CLASS I PEPTIDE CHAIN RELEASE FACTOR"/>
    <property type="match status" value="1"/>
</dbReference>
<dbReference type="InterPro" id="IPR045853">
    <property type="entry name" value="Pep_chain_release_fac_I_sf"/>
</dbReference>
<dbReference type="PANTHER" id="PTHR43116">
    <property type="entry name" value="PEPTIDE CHAIN RELEASE FACTOR 2"/>
    <property type="match status" value="1"/>
</dbReference>
<dbReference type="OrthoDB" id="9806673at2"/>
<feature type="domain" description="Prokaryotic-type class I peptide chain release factors" evidence="3">
    <location>
        <begin position="236"/>
        <end position="252"/>
    </location>
</feature>
<dbReference type="InterPro" id="IPR005139">
    <property type="entry name" value="PCRF"/>
</dbReference>